<dbReference type="EMBL" id="FJOG01000001">
    <property type="protein sequence ID" value="CZR51001.1"/>
    <property type="molecule type" value="Genomic_DNA"/>
</dbReference>
<organism evidence="3 4">
    <name type="scientific">Phialocephala subalpina</name>
    <dbReference type="NCBI Taxonomy" id="576137"/>
    <lineage>
        <taxon>Eukaryota</taxon>
        <taxon>Fungi</taxon>
        <taxon>Dikarya</taxon>
        <taxon>Ascomycota</taxon>
        <taxon>Pezizomycotina</taxon>
        <taxon>Leotiomycetes</taxon>
        <taxon>Helotiales</taxon>
        <taxon>Mollisiaceae</taxon>
        <taxon>Phialocephala</taxon>
        <taxon>Phialocephala fortinii species complex</taxon>
    </lineage>
</organism>
<feature type="compositionally biased region" description="Basic and acidic residues" evidence="2">
    <location>
        <begin position="100"/>
        <end position="109"/>
    </location>
</feature>
<evidence type="ECO:0000313" key="3">
    <source>
        <dbReference type="EMBL" id="CZR51001.1"/>
    </source>
</evidence>
<keyword evidence="4" id="KW-1185">Reference proteome</keyword>
<name>A0A1L7WE11_9HELO</name>
<accession>A0A1L7WE11</accession>
<dbReference type="AlphaFoldDB" id="A0A1L7WE11"/>
<proteinExistence type="predicted"/>
<gene>
    <name evidence="3" type="ORF">PAC_00876</name>
</gene>
<dbReference type="Proteomes" id="UP000184330">
    <property type="component" value="Unassembled WGS sequence"/>
</dbReference>
<keyword evidence="1" id="KW-0175">Coiled coil</keyword>
<sequence>MAHKRKYDDIGHEAEFPIAETKIGFGSRLEILDSEAEGSENEDNHPMTGFPTMAHMLHQTGVEAECALATDGMGSGSNLDTVGSVEGDCPDNATIANTDDGTHNDEESRGSTLGSMDEDHTNSDANIEHEQAVTQVPSPVSSTSGHDFEGNAPAFTQGTKLSFIELQRQCHKILRGALNYTPMCFSSQQALSDPRITALMNKIQELEETKKQIELEIESCEHGIEVARKQRIDHQVKSLLENNGISPELMAEYDAFLASIEPEGGQRGGFSITCFGDHENKYVEYDPSLAILKENAEDDCSVCHYRCEASKVNGPWVVGESCIPEPTRESVVEFWPVDAPVPRARDVRTWGEQFPRLYELAMSAGSAGSEVALQMLVALPDKDSSFRGGWLFDYRFEPALKHHPILSKRWRFRGSYKIDKPVSAQEKRVKLEPMLRI</sequence>
<evidence type="ECO:0000256" key="2">
    <source>
        <dbReference type="SAM" id="MobiDB-lite"/>
    </source>
</evidence>
<reference evidence="3 4" key="1">
    <citation type="submission" date="2016-03" db="EMBL/GenBank/DDBJ databases">
        <authorList>
            <person name="Ploux O."/>
        </authorList>
    </citation>
    <scope>NUCLEOTIDE SEQUENCE [LARGE SCALE GENOMIC DNA]</scope>
    <source>
        <strain evidence="3 4">UAMH 11012</strain>
    </source>
</reference>
<feature type="compositionally biased region" description="Low complexity" evidence="2">
    <location>
        <begin position="133"/>
        <end position="144"/>
    </location>
</feature>
<feature type="region of interest" description="Disordered" evidence="2">
    <location>
        <begin position="77"/>
        <end position="152"/>
    </location>
</feature>
<protein>
    <submittedName>
        <fullName evidence="3">Uncharacterized protein</fullName>
    </submittedName>
</protein>
<feature type="coiled-coil region" evidence="1">
    <location>
        <begin position="196"/>
        <end position="230"/>
    </location>
</feature>
<dbReference type="OrthoDB" id="3564068at2759"/>
<evidence type="ECO:0000256" key="1">
    <source>
        <dbReference type="SAM" id="Coils"/>
    </source>
</evidence>
<feature type="compositionally biased region" description="Basic and acidic residues" evidence="2">
    <location>
        <begin position="117"/>
        <end position="131"/>
    </location>
</feature>
<evidence type="ECO:0000313" key="4">
    <source>
        <dbReference type="Proteomes" id="UP000184330"/>
    </source>
</evidence>